<dbReference type="EnsemblMetazoa" id="ENSAATROPT014917">
    <property type="protein sequence ID" value="ENSAATROPP013507"/>
    <property type="gene ID" value="ENSAATROPG012115"/>
</dbReference>
<dbReference type="AlphaFoldDB" id="A0AAG5DQC5"/>
<keyword evidence="2" id="KW-1185">Reference proteome</keyword>
<sequence length="289" mass="32827">MVKLILIFCTSNIDVCVMAGTSLASIMLLHLCKAMHHMKQALQRPAALFRDHQEHDLLEKIHRNVDNICIVMLTNIRPGFKFTEISVLLTDHVCEMLDSFPYLLIEKYNQLNLLDDILSLKNKKAVQSVLKYLRNHFSNSICSTITTEVSLYIISREKTFLRGMDNFKSFESSIIQLLYHACSDTGKKLSDETCERIAIRMFSTDETTVNAAIELISLHYTGNAQVGDAEADTLELENYSFNGKTIVHIITYCHHLLMADIKARISPSQEGSNSACWATIKMRIESFVI</sequence>
<proteinExistence type="predicted"/>
<name>A0AAG5DQC5_ANOAO</name>
<evidence type="ECO:0000313" key="2">
    <source>
        <dbReference type="Proteomes" id="UP000075880"/>
    </source>
</evidence>
<reference evidence="1" key="1">
    <citation type="submission" date="2024-04" db="UniProtKB">
        <authorList>
            <consortium name="EnsemblMetazoa"/>
        </authorList>
    </citation>
    <scope>IDENTIFICATION</scope>
    <source>
        <strain evidence="1">EBRO</strain>
    </source>
</reference>
<accession>A0AAG5DQC5</accession>
<protein>
    <submittedName>
        <fullName evidence="1">Uncharacterized protein</fullName>
    </submittedName>
</protein>
<dbReference type="Proteomes" id="UP000075880">
    <property type="component" value="Unassembled WGS sequence"/>
</dbReference>
<evidence type="ECO:0000313" key="1">
    <source>
        <dbReference type="EnsemblMetazoa" id="ENSAATROPP013507"/>
    </source>
</evidence>
<organism evidence="1 2">
    <name type="scientific">Anopheles atroparvus</name>
    <name type="common">European mosquito</name>
    <dbReference type="NCBI Taxonomy" id="41427"/>
    <lineage>
        <taxon>Eukaryota</taxon>
        <taxon>Metazoa</taxon>
        <taxon>Ecdysozoa</taxon>
        <taxon>Arthropoda</taxon>
        <taxon>Hexapoda</taxon>
        <taxon>Insecta</taxon>
        <taxon>Pterygota</taxon>
        <taxon>Neoptera</taxon>
        <taxon>Endopterygota</taxon>
        <taxon>Diptera</taxon>
        <taxon>Nematocera</taxon>
        <taxon>Culicoidea</taxon>
        <taxon>Culicidae</taxon>
        <taxon>Anophelinae</taxon>
        <taxon>Anopheles</taxon>
    </lineage>
</organism>